<dbReference type="AlphaFoldDB" id="A0A9P1MSH7"/>
<evidence type="ECO:0000313" key="2">
    <source>
        <dbReference type="EMBL" id="CAI5438079.1"/>
    </source>
</evidence>
<sequence>MQFSKLFLLFLLPVFINGSTYLRMKFSTNKRCFIDVETFTEEQEFLLSAHLPLFPGTPTYQAIYYCENFSYKFRITDMITGEYIGQTWPHRLKLENEIINLSFKDFNLVGANTTVKIETNVDCPE</sequence>
<protein>
    <submittedName>
        <fullName evidence="2">Uncharacterized protein</fullName>
    </submittedName>
</protein>
<accession>A0A9P1MSH7</accession>
<comment type="caution">
    <text evidence="2">The sequence shown here is derived from an EMBL/GenBank/DDBJ whole genome shotgun (WGS) entry which is preliminary data.</text>
</comment>
<gene>
    <name evidence="2" type="ORF">CAMP_LOCUS716</name>
</gene>
<feature type="signal peptide" evidence="1">
    <location>
        <begin position="1"/>
        <end position="18"/>
    </location>
</feature>
<name>A0A9P1MSH7_9PELO</name>
<dbReference type="Proteomes" id="UP001152747">
    <property type="component" value="Unassembled WGS sequence"/>
</dbReference>
<dbReference type="EMBL" id="CANHGI010000001">
    <property type="protein sequence ID" value="CAI5438079.1"/>
    <property type="molecule type" value="Genomic_DNA"/>
</dbReference>
<reference evidence="2" key="1">
    <citation type="submission" date="2022-11" db="EMBL/GenBank/DDBJ databases">
        <authorList>
            <person name="Kikuchi T."/>
        </authorList>
    </citation>
    <scope>NUCLEOTIDE SEQUENCE</scope>
    <source>
        <strain evidence="2">PS1010</strain>
    </source>
</reference>
<feature type="chain" id="PRO_5040124400" evidence="1">
    <location>
        <begin position="19"/>
        <end position="125"/>
    </location>
</feature>
<keyword evidence="3" id="KW-1185">Reference proteome</keyword>
<keyword evidence="1" id="KW-0732">Signal</keyword>
<organism evidence="2 3">
    <name type="scientific">Caenorhabditis angaria</name>
    <dbReference type="NCBI Taxonomy" id="860376"/>
    <lineage>
        <taxon>Eukaryota</taxon>
        <taxon>Metazoa</taxon>
        <taxon>Ecdysozoa</taxon>
        <taxon>Nematoda</taxon>
        <taxon>Chromadorea</taxon>
        <taxon>Rhabditida</taxon>
        <taxon>Rhabditina</taxon>
        <taxon>Rhabditomorpha</taxon>
        <taxon>Rhabditoidea</taxon>
        <taxon>Rhabditidae</taxon>
        <taxon>Peloderinae</taxon>
        <taxon>Caenorhabditis</taxon>
    </lineage>
</organism>
<evidence type="ECO:0000256" key="1">
    <source>
        <dbReference type="SAM" id="SignalP"/>
    </source>
</evidence>
<evidence type="ECO:0000313" key="3">
    <source>
        <dbReference type="Proteomes" id="UP001152747"/>
    </source>
</evidence>
<proteinExistence type="predicted"/>